<dbReference type="CDD" id="cd00761">
    <property type="entry name" value="Glyco_tranf_GTA_type"/>
    <property type="match status" value="1"/>
</dbReference>
<comment type="caution">
    <text evidence="3">The sequence shown here is derived from an EMBL/GenBank/DDBJ whole genome shotgun (WGS) entry which is preliminary data.</text>
</comment>
<dbReference type="SUPFAM" id="SSF53448">
    <property type="entry name" value="Nucleotide-diphospho-sugar transferases"/>
    <property type="match status" value="1"/>
</dbReference>
<keyword evidence="1" id="KW-0472">Membrane</keyword>
<dbReference type="PANTHER" id="PTHR22916">
    <property type="entry name" value="GLYCOSYLTRANSFERASE"/>
    <property type="match status" value="1"/>
</dbReference>
<dbReference type="Proteomes" id="UP000261023">
    <property type="component" value="Unassembled WGS sequence"/>
</dbReference>
<name>A0A3E3DE82_9FIRM</name>
<evidence type="ECO:0000313" key="4">
    <source>
        <dbReference type="Proteomes" id="UP000261023"/>
    </source>
</evidence>
<dbReference type="OrthoDB" id="9785185at2"/>
<keyword evidence="3" id="KW-0808">Transferase</keyword>
<evidence type="ECO:0000259" key="2">
    <source>
        <dbReference type="Pfam" id="PF00535"/>
    </source>
</evidence>
<dbReference type="AlphaFoldDB" id="A0A3E3DE82"/>
<accession>A0A3E3DE82</accession>
<gene>
    <name evidence="3" type="ORF">DWX31_26035</name>
</gene>
<keyword evidence="1" id="KW-1133">Transmembrane helix</keyword>
<proteinExistence type="predicted"/>
<dbReference type="GO" id="GO:0016758">
    <property type="term" value="F:hexosyltransferase activity"/>
    <property type="evidence" value="ECO:0007669"/>
    <property type="project" value="UniProtKB-ARBA"/>
</dbReference>
<dbReference type="Pfam" id="PF00535">
    <property type="entry name" value="Glycos_transf_2"/>
    <property type="match status" value="1"/>
</dbReference>
<dbReference type="InterPro" id="IPR029044">
    <property type="entry name" value="Nucleotide-diphossugar_trans"/>
</dbReference>
<feature type="domain" description="Glycosyltransferase 2-like" evidence="2">
    <location>
        <begin position="7"/>
        <end position="132"/>
    </location>
</feature>
<protein>
    <submittedName>
        <fullName evidence="3">Glycosyltransferase family 2 protein</fullName>
    </submittedName>
</protein>
<dbReference type="PANTHER" id="PTHR22916:SF3">
    <property type="entry name" value="UDP-GLCNAC:BETAGAL BETA-1,3-N-ACETYLGLUCOSAMINYLTRANSFERASE-LIKE PROTEIN 1"/>
    <property type="match status" value="1"/>
</dbReference>
<organism evidence="3 4">
    <name type="scientific">Hungatella hathewayi</name>
    <dbReference type="NCBI Taxonomy" id="154046"/>
    <lineage>
        <taxon>Bacteria</taxon>
        <taxon>Bacillati</taxon>
        <taxon>Bacillota</taxon>
        <taxon>Clostridia</taxon>
        <taxon>Lachnospirales</taxon>
        <taxon>Lachnospiraceae</taxon>
        <taxon>Hungatella</taxon>
    </lineage>
</organism>
<dbReference type="Gene3D" id="3.90.550.10">
    <property type="entry name" value="Spore Coat Polysaccharide Biosynthesis Protein SpsA, Chain A"/>
    <property type="match status" value="1"/>
</dbReference>
<evidence type="ECO:0000313" key="3">
    <source>
        <dbReference type="EMBL" id="RGD67580.1"/>
    </source>
</evidence>
<keyword evidence="1" id="KW-0812">Transmembrane</keyword>
<sequence>MEKPVVSVIMPAYNCEKFIAKAIESVLVQNVSLELIILNDCATDGTERVIQQYLSDQRIRYVKNDRNMGVARTRNEGVRMAIGEYVAFLDSDDWWEREKLSKQLALIKKEKKVLCSTGRELVDINGKLTGREIPVKETISYSMMLKQNWINCSSVLLKRKVAEEFPMEHEDSHEDYITWLKILQKYQYACAINEPLLKYRLSSQGKSGSKLKSAKMTFKVYRYMGFSWWKSIGCFICYAWNGVRKYIRK</sequence>
<evidence type="ECO:0000256" key="1">
    <source>
        <dbReference type="SAM" id="Phobius"/>
    </source>
</evidence>
<reference evidence="3 4" key="1">
    <citation type="submission" date="2018-08" db="EMBL/GenBank/DDBJ databases">
        <title>A genome reference for cultivated species of the human gut microbiota.</title>
        <authorList>
            <person name="Zou Y."/>
            <person name="Xue W."/>
            <person name="Luo G."/>
        </authorList>
    </citation>
    <scope>NUCLEOTIDE SEQUENCE [LARGE SCALE GENOMIC DNA]</scope>
    <source>
        <strain evidence="3 4">AF19-13AC</strain>
    </source>
</reference>
<feature type="transmembrane region" description="Helical" evidence="1">
    <location>
        <begin position="220"/>
        <end position="240"/>
    </location>
</feature>
<dbReference type="InterPro" id="IPR001173">
    <property type="entry name" value="Glyco_trans_2-like"/>
</dbReference>
<dbReference type="EMBL" id="QTJW01000023">
    <property type="protein sequence ID" value="RGD67580.1"/>
    <property type="molecule type" value="Genomic_DNA"/>
</dbReference>
<dbReference type="RefSeq" id="WP_029467451.1">
    <property type="nucleotide sequence ID" value="NZ_CACRUH010000024.1"/>
</dbReference>